<comment type="caution">
    <text evidence="1">The sequence shown here is derived from an EMBL/GenBank/DDBJ whole genome shotgun (WGS) entry which is preliminary data.</text>
</comment>
<reference evidence="1 2" key="1">
    <citation type="submission" date="2024-09" db="EMBL/GenBank/DDBJ databases">
        <authorList>
            <person name="Sun Q."/>
            <person name="Mori K."/>
        </authorList>
    </citation>
    <scope>NUCLEOTIDE SEQUENCE [LARGE SCALE GENOMIC DNA]</scope>
    <source>
        <strain evidence="1 2">NCAIM B.02336</strain>
    </source>
</reference>
<dbReference type="Proteomes" id="UP001589834">
    <property type="component" value="Unassembled WGS sequence"/>
</dbReference>
<dbReference type="EMBL" id="JBHLTN010000034">
    <property type="protein sequence ID" value="MFC0594059.1"/>
    <property type="molecule type" value="Genomic_DNA"/>
</dbReference>
<organism evidence="1 2">
    <name type="scientific">Ottowia pentelensis</name>
    <dbReference type="NCBI Taxonomy" id="511108"/>
    <lineage>
        <taxon>Bacteria</taxon>
        <taxon>Pseudomonadati</taxon>
        <taxon>Pseudomonadota</taxon>
        <taxon>Betaproteobacteria</taxon>
        <taxon>Burkholderiales</taxon>
        <taxon>Comamonadaceae</taxon>
        <taxon>Ottowia</taxon>
    </lineage>
</organism>
<evidence type="ECO:0000313" key="1">
    <source>
        <dbReference type="EMBL" id="MFC0594059.1"/>
    </source>
</evidence>
<accession>A0ABV6PW49</accession>
<keyword evidence="2" id="KW-1185">Reference proteome</keyword>
<dbReference type="InterPro" id="IPR013406">
    <property type="entry name" value="CHP02574_addiction_mod"/>
</dbReference>
<evidence type="ECO:0000313" key="2">
    <source>
        <dbReference type="Proteomes" id="UP001589834"/>
    </source>
</evidence>
<sequence>MPDLVAELAGQARRLPVEERSRLVDLLLETLHESPIAEVEAAWAKEIERRVAAYERGEVETFDAADVFAEARHIAP</sequence>
<name>A0ABV6PW49_9BURK</name>
<proteinExistence type="predicted"/>
<gene>
    <name evidence="1" type="ORF">ACFFGG_16020</name>
</gene>
<dbReference type="RefSeq" id="WP_293222360.1">
    <property type="nucleotide sequence ID" value="NZ_JBHLTN010000034.1"/>
</dbReference>
<protein>
    <submittedName>
        <fullName evidence="1">Addiction module protein</fullName>
    </submittedName>
</protein>
<dbReference type="Pfam" id="PF09720">
    <property type="entry name" value="Unstab_antitox"/>
    <property type="match status" value="1"/>
</dbReference>
<dbReference type="NCBIfam" id="TIGR02574">
    <property type="entry name" value="stabl_TIGR02574"/>
    <property type="match status" value="1"/>
</dbReference>